<dbReference type="InterPro" id="IPR016181">
    <property type="entry name" value="Acyl_CoA_acyltransferase"/>
</dbReference>
<feature type="domain" description="N-acetyltransferase" evidence="1">
    <location>
        <begin position="10"/>
        <end position="72"/>
    </location>
</feature>
<dbReference type="Gene3D" id="3.40.630.30">
    <property type="match status" value="1"/>
</dbReference>
<organism evidence="2 3">
    <name type="scientific">Sphingomonas endophytica</name>
    <dbReference type="NCBI Taxonomy" id="869719"/>
    <lineage>
        <taxon>Bacteria</taxon>
        <taxon>Pseudomonadati</taxon>
        <taxon>Pseudomonadota</taxon>
        <taxon>Alphaproteobacteria</taxon>
        <taxon>Sphingomonadales</taxon>
        <taxon>Sphingomonadaceae</taxon>
        <taxon>Sphingomonas</taxon>
    </lineage>
</organism>
<reference evidence="2 3" key="1">
    <citation type="submission" date="2020-08" db="EMBL/GenBank/DDBJ databases">
        <title>Genomic Encyclopedia of Type Strains, Phase IV (KMG-IV): sequencing the most valuable type-strain genomes for metagenomic binning, comparative biology and taxonomic classification.</title>
        <authorList>
            <person name="Goeker M."/>
        </authorList>
    </citation>
    <scope>NUCLEOTIDE SEQUENCE [LARGE SCALE GENOMIC DNA]</scope>
    <source>
        <strain evidence="2 3">DSM 101535</strain>
    </source>
</reference>
<dbReference type="CDD" id="cd04301">
    <property type="entry name" value="NAT_SF"/>
    <property type="match status" value="1"/>
</dbReference>
<sequence length="86" mass="9653">MTAAFLRDLNPNREQCWVAEIDGVMAGAVFVTDEGEDVARLRLLHVEHVARRPEIGDALIARCVSFAQEAGYWRSTYERSAFRGSP</sequence>
<dbReference type="SUPFAM" id="SSF55729">
    <property type="entry name" value="Acyl-CoA N-acyltransferases (Nat)"/>
    <property type="match status" value="1"/>
</dbReference>
<gene>
    <name evidence="2" type="ORF">FHS97_002478</name>
</gene>
<dbReference type="Proteomes" id="UP000560131">
    <property type="component" value="Unassembled WGS sequence"/>
</dbReference>
<proteinExistence type="predicted"/>
<evidence type="ECO:0000313" key="3">
    <source>
        <dbReference type="Proteomes" id="UP000560131"/>
    </source>
</evidence>
<keyword evidence="3" id="KW-1185">Reference proteome</keyword>
<dbReference type="RefSeq" id="WP_425506312.1">
    <property type="nucleotide sequence ID" value="NZ_BAABAR010000019.1"/>
</dbReference>
<comment type="caution">
    <text evidence="2">The sequence shown here is derived from an EMBL/GenBank/DDBJ whole genome shotgun (WGS) entry which is preliminary data.</text>
</comment>
<dbReference type="InterPro" id="IPR000182">
    <property type="entry name" value="GNAT_dom"/>
</dbReference>
<evidence type="ECO:0000313" key="2">
    <source>
        <dbReference type="EMBL" id="MBB5726535.1"/>
    </source>
</evidence>
<accession>A0ABR6N8K1</accession>
<name>A0ABR6N8K1_9SPHN</name>
<protein>
    <submittedName>
        <fullName evidence="2">N-acetylglutamate synthase-like GNAT family acetyltransferase</fullName>
    </submittedName>
</protein>
<dbReference type="Pfam" id="PF00583">
    <property type="entry name" value="Acetyltransf_1"/>
    <property type="match status" value="1"/>
</dbReference>
<evidence type="ECO:0000259" key="1">
    <source>
        <dbReference type="Pfam" id="PF00583"/>
    </source>
</evidence>
<dbReference type="EMBL" id="JACIJN010000008">
    <property type="protein sequence ID" value="MBB5726535.1"/>
    <property type="molecule type" value="Genomic_DNA"/>
</dbReference>